<evidence type="ECO:0000256" key="1">
    <source>
        <dbReference type="ARBA" id="ARBA00010923"/>
    </source>
</evidence>
<dbReference type="InterPro" id="IPR052021">
    <property type="entry name" value="Type-I_RS_S_subunit"/>
</dbReference>
<reference evidence="5 6" key="1">
    <citation type="submission" date="2020-12" db="EMBL/GenBank/DDBJ databases">
        <title>Vagococcus allomyrinae sp. nov. and Enterococcus lavae sp. nov., isolated from the larvae of Allomyrina dichotoma.</title>
        <authorList>
            <person name="Lee S.D."/>
        </authorList>
    </citation>
    <scope>NUCLEOTIDE SEQUENCE [LARGE SCALE GENOMIC DNA]</scope>
    <source>
        <strain evidence="5 6">BWM-S5</strain>
    </source>
</reference>
<dbReference type="CDD" id="cd17516">
    <property type="entry name" value="RMtype1_S_HinAWORF1578P-TRD2-CR2_like"/>
    <property type="match status" value="1"/>
</dbReference>
<keyword evidence="5" id="KW-0255">Endonuclease</keyword>
<keyword evidence="5" id="KW-0540">Nuclease</keyword>
<dbReference type="Gene3D" id="3.90.220.20">
    <property type="entry name" value="DNA methylase specificity domains"/>
    <property type="match status" value="2"/>
</dbReference>
<proteinExistence type="inferred from homology"/>
<dbReference type="EMBL" id="JAEDXU010000007">
    <property type="protein sequence ID" value="MBP1047276.1"/>
    <property type="molecule type" value="Genomic_DNA"/>
</dbReference>
<dbReference type="CDD" id="cd17252">
    <property type="entry name" value="RMtype1_S_EcoKI-TRD1-CR1_like"/>
    <property type="match status" value="1"/>
</dbReference>
<protein>
    <submittedName>
        <fullName evidence="5">Restriction endonuclease subunit S</fullName>
    </submittedName>
</protein>
<comment type="caution">
    <text evidence="5">The sequence shown here is derived from an EMBL/GenBank/DDBJ whole genome shotgun (WGS) entry which is preliminary data.</text>
</comment>
<dbReference type="InterPro" id="IPR000055">
    <property type="entry name" value="Restrct_endonuc_typeI_TRD"/>
</dbReference>
<evidence type="ECO:0000313" key="6">
    <source>
        <dbReference type="Proteomes" id="UP000673375"/>
    </source>
</evidence>
<evidence type="ECO:0000313" key="5">
    <source>
        <dbReference type="EMBL" id="MBP1047276.1"/>
    </source>
</evidence>
<sequence length="431" mass="49230">MSKQISFSKVKIKNIGKVVTGKTPSTKQPEYYGGNFLFISPTELHGNYLIQDSVKKISQLGMNAIKSNTISGLSILVGCIGWDMGNVSICTETCATNQQINSITLIDERKYNPYYIYYWLKGKKDYLFSLASVTRTPILSKSTFQEIEIPVPSKSIQDNISNMLLSLDKKIMLNDQIVYELENLTRTIYDYWFIGFNFPDENKKPYQSSGGKMIYSKDLNHKIPENWEVKKLEDLELAVIRGVTYNKNDISIANSSSIGILRGTNISNNNININDLVYINSDLVSKKQKLNPFDLIITMSSGSKDHVGKNGFYYCDNKNMSYGAFLSKIDIPKILKFYIGMYFQSSHFRDYLNKQILGTSINNVTNAMLTDIKLAIPDKQLLQNFNTMVQPIFYQIQQTIQEKYELEKLRDWLLPILMNGQVTVDSNNNTL</sequence>
<dbReference type="Pfam" id="PF01420">
    <property type="entry name" value="Methylase_S"/>
    <property type="match status" value="2"/>
</dbReference>
<dbReference type="InterPro" id="IPR044946">
    <property type="entry name" value="Restrct_endonuc_typeI_TRD_sf"/>
</dbReference>
<dbReference type="GO" id="GO:0004519">
    <property type="term" value="F:endonuclease activity"/>
    <property type="evidence" value="ECO:0007669"/>
    <property type="project" value="UniProtKB-KW"/>
</dbReference>
<dbReference type="SUPFAM" id="SSF116734">
    <property type="entry name" value="DNA methylase specificity domain"/>
    <property type="match status" value="2"/>
</dbReference>
<gene>
    <name evidence="5" type="ORF">I6N96_13415</name>
</gene>
<dbReference type="PANTHER" id="PTHR30408:SF12">
    <property type="entry name" value="TYPE I RESTRICTION ENZYME MJAVIII SPECIFICITY SUBUNIT"/>
    <property type="match status" value="1"/>
</dbReference>
<name>A0ABS4CMD9_9ENTE</name>
<evidence type="ECO:0000259" key="4">
    <source>
        <dbReference type="Pfam" id="PF01420"/>
    </source>
</evidence>
<dbReference type="RefSeq" id="WP_209558062.1">
    <property type="nucleotide sequence ID" value="NZ_JAEDXU010000007.1"/>
</dbReference>
<evidence type="ECO:0000256" key="3">
    <source>
        <dbReference type="ARBA" id="ARBA00023125"/>
    </source>
</evidence>
<keyword evidence="3" id="KW-0238">DNA-binding</keyword>
<dbReference type="Proteomes" id="UP000673375">
    <property type="component" value="Unassembled WGS sequence"/>
</dbReference>
<evidence type="ECO:0000256" key="2">
    <source>
        <dbReference type="ARBA" id="ARBA00022747"/>
    </source>
</evidence>
<keyword evidence="2" id="KW-0680">Restriction system</keyword>
<keyword evidence="5" id="KW-0378">Hydrolase</keyword>
<feature type="domain" description="Type I restriction modification DNA specificity" evidence="4">
    <location>
        <begin position="224"/>
        <end position="381"/>
    </location>
</feature>
<organism evidence="5 6">
    <name type="scientific">Enterococcus larvae</name>
    <dbReference type="NCBI Taxonomy" id="2794352"/>
    <lineage>
        <taxon>Bacteria</taxon>
        <taxon>Bacillati</taxon>
        <taxon>Bacillota</taxon>
        <taxon>Bacilli</taxon>
        <taxon>Lactobacillales</taxon>
        <taxon>Enterococcaceae</taxon>
        <taxon>Enterococcus</taxon>
    </lineage>
</organism>
<feature type="domain" description="Type I restriction modification DNA specificity" evidence="4">
    <location>
        <begin position="8"/>
        <end position="182"/>
    </location>
</feature>
<accession>A0ABS4CMD9</accession>
<comment type="similarity">
    <text evidence="1">Belongs to the type-I restriction system S methylase family.</text>
</comment>
<dbReference type="PANTHER" id="PTHR30408">
    <property type="entry name" value="TYPE-1 RESTRICTION ENZYME ECOKI SPECIFICITY PROTEIN"/>
    <property type="match status" value="1"/>
</dbReference>
<keyword evidence="6" id="KW-1185">Reference proteome</keyword>